<evidence type="ECO:0000259" key="2">
    <source>
        <dbReference type="Pfam" id="PF12802"/>
    </source>
</evidence>
<feature type="region of interest" description="Disordered" evidence="1">
    <location>
        <begin position="1"/>
        <end position="28"/>
    </location>
</feature>
<protein>
    <recommendedName>
        <fullName evidence="2">HTH marR-type domain-containing protein</fullName>
    </recommendedName>
</protein>
<name>A0ABN1WB01_9ACTN</name>
<dbReference type="Gene3D" id="1.10.10.10">
    <property type="entry name" value="Winged helix-like DNA-binding domain superfamily/Winged helix DNA-binding domain"/>
    <property type="match status" value="1"/>
</dbReference>
<dbReference type="SUPFAM" id="SSF46785">
    <property type="entry name" value="Winged helix' DNA-binding domain"/>
    <property type="match status" value="1"/>
</dbReference>
<feature type="domain" description="HTH marR-type" evidence="2">
    <location>
        <begin position="59"/>
        <end position="109"/>
    </location>
</feature>
<accession>A0ABN1WB01</accession>
<evidence type="ECO:0000313" key="4">
    <source>
        <dbReference type="Proteomes" id="UP001500037"/>
    </source>
</evidence>
<reference evidence="3 4" key="1">
    <citation type="journal article" date="2019" name="Int. J. Syst. Evol. Microbiol.">
        <title>The Global Catalogue of Microorganisms (GCM) 10K type strain sequencing project: providing services to taxonomists for standard genome sequencing and annotation.</title>
        <authorList>
            <consortium name="The Broad Institute Genomics Platform"/>
            <consortium name="The Broad Institute Genome Sequencing Center for Infectious Disease"/>
            <person name="Wu L."/>
            <person name="Ma J."/>
        </authorList>
    </citation>
    <scope>NUCLEOTIDE SEQUENCE [LARGE SCALE GENOMIC DNA]</scope>
    <source>
        <strain evidence="3 4">JCM 13004</strain>
    </source>
</reference>
<evidence type="ECO:0000256" key="1">
    <source>
        <dbReference type="SAM" id="MobiDB-lite"/>
    </source>
</evidence>
<organism evidence="3 4">
    <name type="scientific">Kitasatospora nipponensis</name>
    <dbReference type="NCBI Taxonomy" id="258049"/>
    <lineage>
        <taxon>Bacteria</taxon>
        <taxon>Bacillati</taxon>
        <taxon>Actinomycetota</taxon>
        <taxon>Actinomycetes</taxon>
        <taxon>Kitasatosporales</taxon>
        <taxon>Streptomycetaceae</taxon>
        <taxon>Kitasatospora</taxon>
    </lineage>
</organism>
<dbReference type="Proteomes" id="UP001500037">
    <property type="component" value="Unassembled WGS sequence"/>
</dbReference>
<dbReference type="InterPro" id="IPR000835">
    <property type="entry name" value="HTH_MarR-typ"/>
</dbReference>
<gene>
    <name evidence="3" type="ORF">GCM10009665_37640</name>
</gene>
<evidence type="ECO:0000313" key="3">
    <source>
        <dbReference type="EMBL" id="GAA1243272.1"/>
    </source>
</evidence>
<dbReference type="InterPro" id="IPR036390">
    <property type="entry name" value="WH_DNA-bd_sf"/>
</dbReference>
<dbReference type="Pfam" id="PF12802">
    <property type="entry name" value="MarR_2"/>
    <property type="match status" value="1"/>
</dbReference>
<keyword evidence="4" id="KW-1185">Reference proteome</keyword>
<feature type="compositionally biased region" description="Basic and acidic residues" evidence="1">
    <location>
        <begin position="161"/>
        <end position="171"/>
    </location>
</feature>
<dbReference type="InterPro" id="IPR036388">
    <property type="entry name" value="WH-like_DNA-bd_sf"/>
</dbReference>
<comment type="caution">
    <text evidence="3">The sequence shown here is derived from an EMBL/GenBank/DDBJ whole genome shotgun (WGS) entry which is preliminary data.</text>
</comment>
<proteinExistence type="predicted"/>
<feature type="region of interest" description="Disordered" evidence="1">
    <location>
        <begin position="141"/>
        <end position="171"/>
    </location>
</feature>
<sequence>MTARSPASTAVPGSFRRRAGQRETPEAGIKHDETGIRVHTWGMSDERQPRTSWTFLTHHARVLVMISHNAEVRLRELAMMCGLTERAVQAIVTDLESAGYVVRSKHGRRNHYRVVRGTFFRHPAEAHHEIAGFLDLFADLPPGADPHRDPRSGHVGQYAEQHPEPQDGEPR</sequence>
<dbReference type="EMBL" id="BAAALF010000063">
    <property type="protein sequence ID" value="GAA1243272.1"/>
    <property type="molecule type" value="Genomic_DNA"/>
</dbReference>